<feature type="compositionally biased region" description="Polar residues" evidence="1">
    <location>
        <begin position="11"/>
        <end position="20"/>
    </location>
</feature>
<feature type="region of interest" description="Disordered" evidence="1">
    <location>
        <begin position="1"/>
        <end position="20"/>
    </location>
</feature>
<accession>A0A1H2KXJ5</accession>
<evidence type="ECO:0000313" key="3">
    <source>
        <dbReference type="Proteomes" id="UP000183180"/>
    </source>
</evidence>
<organism evidence="2 3">
    <name type="scientific">Gordonia westfalica</name>
    <dbReference type="NCBI Taxonomy" id="158898"/>
    <lineage>
        <taxon>Bacteria</taxon>
        <taxon>Bacillati</taxon>
        <taxon>Actinomycetota</taxon>
        <taxon>Actinomycetes</taxon>
        <taxon>Mycobacteriales</taxon>
        <taxon>Gordoniaceae</taxon>
        <taxon>Gordonia</taxon>
    </lineage>
</organism>
<evidence type="ECO:0000313" key="2">
    <source>
        <dbReference type="EMBL" id="SDU73497.1"/>
    </source>
</evidence>
<dbReference type="EMBL" id="FNLM01000034">
    <property type="protein sequence ID" value="SDU73497.1"/>
    <property type="molecule type" value="Genomic_DNA"/>
</dbReference>
<name>A0A1H2KXJ5_9ACTN</name>
<dbReference type="AlphaFoldDB" id="A0A1H2KXJ5"/>
<reference evidence="2 3" key="1">
    <citation type="submission" date="2016-10" db="EMBL/GenBank/DDBJ databases">
        <authorList>
            <person name="de Groot N.N."/>
        </authorList>
    </citation>
    <scope>NUCLEOTIDE SEQUENCE [LARGE SCALE GENOMIC DNA]</scope>
    <source>
        <strain evidence="2 3">DSM 44215</strain>
    </source>
</reference>
<proteinExistence type="predicted"/>
<gene>
    <name evidence="2" type="ORF">SAMN04488548_1343976</name>
</gene>
<protein>
    <submittedName>
        <fullName evidence="2">Uncharacterized protein</fullName>
    </submittedName>
</protein>
<sequence>MCGGGLGAVTTPKTRSVMSERSSLVRVISSNQMQKVSQSSGMSCSRTPYMWPT</sequence>
<feature type="region of interest" description="Disordered" evidence="1">
    <location>
        <begin position="30"/>
        <end position="53"/>
    </location>
</feature>
<dbReference type="Proteomes" id="UP000183180">
    <property type="component" value="Unassembled WGS sequence"/>
</dbReference>
<evidence type="ECO:0000256" key="1">
    <source>
        <dbReference type="SAM" id="MobiDB-lite"/>
    </source>
</evidence>
<feature type="compositionally biased region" description="Polar residues" evidence="1">
    <location>
        <begin position="30"/>
        <end position="46"/>
    </location>
</feature>